<feature type="compositionally biased region" description="Polar residues" evidence="1">
    <location>
        <begin position="54"/>
        <end position="77"/>
    </location>
</feature>
<dbReference type="AlphaFoldDB" id="A0A414L779"/>
<dbReference type="EMBL" id="QSKV01000010">
    <property type="protein sequence ID" value="RHE90441.1"/>
    <property type="molecule type" value="Genomic_DNA"/>
</dbReference>
<accession>A0A414L779</accession>
<evidence type="ECO:0008006" key="4">
    <source>
        <dbReference type="Google" id="ProtNLM"/>
    </source>
</evidence>
<protein>
    <recommendedName>
        <fullName evidence="4">TonB C-terminal domain-containing protein</fullName>
    </recommendedName>
</protein>
<sequence>MKEITWYIFIFLFALTLEGCNDKTVKQEKTKKMQPDTLITNTDSSSVSKEKDIATQNAPKPQTIVQKTSKQNTASKAQNISQKNIDLNKIYEQSEVTAARWPLSNSQFMEFHNKNFKYPNIEPINGNGLADLVIEADGTVSDVIIVKGIQPDLDKEFRRVYMLLPKFIPGKINETAVRSKLRFPILSRFVESEK</sequence>
<name>A0A414L779_9BACE</name>
<evidence type="ECO:0000313" key="3">
    <source>
        <dbReference type="Proteomes" id="UP000285650"/>
    </source>
</evidence>
<organism evidence="2 3">
    <name type="scientific">Bacteroides intestinalis</name>
    <dbReference type="NCBI Taxonomy" id="329854"/>
    <lineage>
        <taxon>Bacteria</taxon>
        <taxon>Pseudomonadati</taxon>
        <taxon>Bacteroidota</taxon>
        <taxon>Bacteroidia</taxon>
        <taxon>Bacteroidales</taxon>
        <taxon>Bacteroidaceae</taxon>
        <taxon>Bacteroides</taxon>
    </lineage>
</organism>
<feature type="compositionally biased region" description="Polar residues" evidence="1">
    <location>
        <begin position="37"/>
        <end position="47"/>
    </location>
</feature>
<dbReference type="Proteomes" id="UP000285650">
    <property type="component" value="Unassembled WGS sequence"/>
</dbReference>
<reference evidence="2 3" key="1">
    <citation type="submission" date="2018-08" db="EMBL/GenBank/DDBJ databases">
        <title>A genome reference for cultivated species of the human gut microbiota.</title>
        <authorList>
            <person name="Zou Y."/>
            <person name="Xue W."/>
            <person name="Luo G."/>
        </authorList>
    </citation>
    <scope>NUCLEOTIDE SEQUENCE [LARGE SCALE GENOMIC DNA]</scope>
    <source>
        <strain evidence="2 3">AM27-17</strain>
    </source>
</reference>
<dbReference type="Gene3D" id="3.30.1150.10">
    <property type="match status" value="1"/>
</dbReference>
<evidence type="ECO:0000313" key="2">
    <source>
        <dbReference type="EMBL" id="RHE90441.1"/>
    </source>
</evidence>
<proteinExistence type="predicted"/>
<gene>
    <name evidence="2" type="ORF">DW712_15550</name>
</gene>
<comment type="caution">
    <text evidence="2">The sequence shown here is derived from an EMBL/GenBank/DDBJ whole genome shotgun (WGS) entry which is preliminary data.</text>
</comment>
<feature type="region of interest" description="Disordered" evidence="1">
    <location>
        <begin position="31"/>
        <end position="77"/>
    </location>
</feature>
<dbReference type="SUPFAM" id="SSF74653">
    <property type="entry name" value="TolA/TonB C-terminal domain"/>
    <property type="match status" value="1"/>
</dbReference>
<evidence type="ECO:0000256" key="1">
    <source>
        <dbReference type="SAM" id="MobiDB-lite"/>
    </source>
</evidence>